<reference evidence="4 5" key="2">
    <citation type="journal article" date="2011" name="J. Bacteriol.">
        <title>Complete genome sequence of strain HTCC2503T of Parvularcula bermudensis, the type species of the order "Parvularculales" in the class Alphaproteobacteria.</title>
        <authorList>
            <person name="Oh H.M."/>
            <person name="Kang I."/>
            <person name="Vergin K.L."/>
            <person name="Kang D."/>
            <person name="Rhee K.H."/>
            <person name="Giovannoni S.J."/>
            <person name="Cho J.C."/>
        </authorList>
    </citation>
    <scope>NUCLEOTIDE SEQUENCE [LARGE SCALE GENOMIC DNA]</scope>
    <source>
        <strain evidence="5">ATCC BAA-594 / HTCC2503 / KCTC 12087</strain>
    </source>
</reference>
<dbReference type="OrthoDB" id="9780520at2"/>
<dbReference type="EMBL" id="CP002156">
    <property type="protein sequence ID" value="ADM08491.1"/>
    <property type="molecule type" value="Genomic_DNA"/>
</dbReference>
<dbReference type="InterPro" id="IPR036291">
    <property type="entry name" value="NAD(P)-bd_dom_sf"/>
</dbReference>
<dbReference type="NCBIfam" id="TIGR02824">
    <property type="entry name" value="quinone_pig3"/>
    <property type="match status" value="1"/>
</dbReference>
<dbReference type="Pfam" id="PF08240">
    <property type="entry name" value="ADH_N"/>
    <property type="match status" value="1"/>
</dbReference>
<dbReference type="CDD" id="cd05276">
    <property type="entry name" value="p53_inducible_oxidoreductase"/>
    <property type="match status" value="1"/>
</dbReference>
<proteinExistence type="predicted"/>
<dbReference type="HOGENOM" id="CLU_026673_3_4_5"/>
<dbReference type="SUPFAM" id="SSF50129">
    <property type="entry name" value="GroES-like"/>
    <property type="match status" value="1"/>
</dbReference>
<keyword evidence="5" id="KW-1185">Reference proteome</keyword>
<name>E0TC58_PARBH</name>
<dbReference type="InterPro" id="IPR020843">
    <property type="entry name" value="ER"/>
</dbReference>
<accession>E0TC58</accession>
<organism evidence="4 5">
    <name type="scientific">Parvularcula bermudensis (strain ATCC BAA-594 / HTCC2503 / KCTC 12087)</name>
    <dbReference type="NCBI Taxonomy" id="314260"/>
    <lineage>
        <taxon>Bacteria</taxon>
        <taxon>Pseudomonadati</taxon>
        <taxon>Pseudomonadota</taxon>
        <taxon>Alphaproteobacteria</taxon>
        <taxon>Parvularculales</taxon>
        <taxon>Parvularculaceae</taxon>
        <taxon>Parvularcula</taxon>
    </lineage>
</organism>
<dbReference type="SUPFAM" id="SSF51735">
    <property type="entry name" value="NAD(P)-binding Rossmann-fold domains"/>
    <property type="match status" value="1"/>
</dbReference>
<evidence type="ECO:0000313" key="5">
    <source>
        <dbReference type="Proteomes" id="UP000001302"/>
    </source>
</evidence>
<dbReference type="PANTHER" id="PTHR48106">
    <property type="entry name" value="QUINONE OXIDOREDUCTASE PIG3-RELATED"/>
    <property type="match status" value="1"/>
</dbReference>
<evidence type="ECO:0000259" key="3">
    <source>
        <dbReference type="SMART" id="SM00829"/>
    </source>
</evidence>
<keyword evidence="2" id="KW-0560">Oxidoreductase</keyword>
<dbReference type="InterPro" id="IPR013154">
    <property type="entry name" value="ADH-like_N"/>
</dbReference>
<dbReference type="GO" id="GO:0016651">
    <property type="term" value="F:oxidoreductase activity, acting on NAD(P)H"/>
    <property type="evidence" value="ECO:0007669"/>
    <property type="project" value="TreeGrafter"/>
</dbReference>
<sequence length="327" mass="33827">MRCIAITSPGGPEALVPADRPAPLPGPGQILVAVAAAGVNRPDALQRQGLYPPPKGASPLPGLEIAGTVSGHGEGVTSPPLGTRVMALLPGGGYAETVAVDARHILPLPDDLSFVEAAAMPETLFTVFANLIEAGQLVEGARVLVHGLTSGIGTMAIRLATAYGAFIWGTAGTADRCRAAEALGAVRCYDYRQEDWAAALSTEPPMDIVLDMIGGDYVAKNLGLLAIGGRHVSIAFLGGAKATIPIPLVMTRRLHLTGSTLRSRSDEEKARLTAAIAQHVLPMIAEGTVRPVIDSVFPLAEAADAHRRLDDHHIGKIVLSVDGAAAP</sequence>
<dbReference type="InterPro" id="IPR014189">
    <property type="entry name" value="Quinone_OxRdtase_PIG3"/>
</dbReference>
<feature type="domain" description="Enoyl reductase (ER)" evidence="3">
    <location>
        <begin position="10"/>
        <end position="319"/>
    </location>
</feature>
<dbReference type="GO" id="GO:0070402">
    <property type="term" value="F:NADPH binding"/>
    <property type="evidence" value="ECO:0007669"/>
    <property type="project" value="TreeGrafter"/>
</dbReference>
<keyword evidence="1" id="KW-0521">NADP</keyword>
<dbReference type="InterPro" id="IPR011032">
    <property type="entry name" value="GroES-like_sf"/>
</dbReference>
<dbReference type="AlphaFoldDB" id="E0TC58"/>
<dbReference type="Gene3D" id="3.40.50.720">
    <property type="entry name" value="NAD(P)-binding Rossmann-like Domain"/>
    <property type="match status" value="1"/>
</dbReference>
<dbReference type="KEGG" id="pbr:PB2503_02062"/>
<evidence type="ECO:0000313" key="4">
    <source>
        <dbReference type="EMBL" id="ADM08491.1"/>
    </source>
</evidence>
<dbReference type="RefSeq" id="WP_013299465.1">
    <property type="nucleotide sequence ID" value="NC_014414.1"/>
</dbReference>
<gene>
    <name evidence="4" type="ordered locus">PB2503_02062</name>
</gene>
<dbReference type="STRING" id="314260.PB2503_02062"/>
<evidence type="ECO:0000256" key="1">
    <source>
        <dbReference type="ARBA" id="ARBA00022857"/>
    </source>
</evidence>
<dbReference type="eggNOG" id="COG0604">
    <property type="taxonomic scope" value="Bacteria"/>
</dbReference>
<dbReference type="Proteomes" id="UP000001302">
    <property type="component" value="Chromosome"/>
</dbReference>
<protein>
    <submittedName>
        <fullName evidence="4">NADPH/quinone reductase and related Zn-dependent oxidoreductase</fullName>
    </submittedName>
</protein>
<dbReference type="Pfam" id="PF13602">
    <property type="entry name" value="ADH_zinc_N_2"/>
    <property type="match status" value="1"/>
</dbReference>
<dbReference type="Gene3D" id="3.90.180.10">
    <property type="entry name" value="Medium-chain alcohol dehydrogenases, catalytic domain"/>
    <property type="match status" value="1"/>
</dbReference>
<evidence type="ECO:0000256" key="2">
    <source>
        <dbReference type="ARBA" id="ARBA00023002"/>
    </source>
</evidence>
<reference evidence="5" key="1">
    <citation type="submission" date="2010-08" db="EMBL/GenBank/DDBJ databases">
        <title>Genome sequence of Parvularcula bermudensis HTCC2503.</title>
        <authorList>
            <person name="Kang D.-M."/>
            <person name="Oh H.-M."/>
            <person name="Cho J.-C."/>
        </authorList>
    </citation>
    <scope>NUCLEOTIDE SEQUENCE [LARGE SCALE GENOMIC DNA]</scope>
    <source>
        <strain evidence="5">ATCC BAA-594 / HTCC2503 / KCTC 12087</strain>
    </source>
</reference>
<dbReference type="SMART" id="SM00829">
    <property type="entry name" value="PKS_ER"/>
    <property type="match status" value="1"/>
</dbReference>
<dbReference type="PANTHER" id="PTHR48106:SF8">
    <property type="entry name" value="OS02G0805600 PROTEIN"/>
    <property type="match status" value="1"/>
</dbReference>